<feature type="domain" description="Peptidase C1A papain C-terminal" evidence="1">
    <location>
        <begin position="1"/>
        <end position="64"/>
    </location>
</feature>
<comment type="caution">
    <text evidence="2">The sequence shown here is derived from an EMBL/GenBank/DDBJ whole genome shotgun (WGS) entry which is preliminary data.</text>
</comment>
<dbReference type="GO" id="GO:0008234">
    <property type="term" value="F:cysteine-type peptidase activity"/>
    <property type="evidence" value="ECO:0007669"/>
    <property type="project" value="InterPro"/>
</dbReference>
<reference evidence="2 3" key="1">
    <citation type="journal article" date="2022" name="Nat. Plants">
        <title>Genomes of leafy and leafless Platanthera orchids illuminate the evolution of mycoheterotrophy.</title>
        <authorList>
            <person name="Li M.H."/>
            <person name="Liu K.W."/>
            <person name="Li Z."/>
            <person name="Lu H.C."/>
            <person name="Ye Q.L."/>
            <person name="Zhang D."/>
            <person name="Wang J.Y."/>
            <person name="Li Y.F."/>
            <person name="Zhong Z.M."/>
            <person name="Liu X."/>
            <person name="Yu X."/>
            <person name="Liu D.K."/>
            <person name="Tu X.D."/>
            <person name="Liu B."/>
            <person name="Hao Y."/>
            <person name="Liao X.Y."/>
            <person name="Jiang Y.T."/>
            <person name="Sun W.H."/>
            <person name="Chen J."/>
            <person name="Chen Y.Q."/>
            <person name="Ai Y."/>
            <person name="Zhai J.W."/>
            <person name="Wu S.S."/>
            <person name="Zhou Z."/>
            <person name="Hsiao Y.Y."/>
            <person name="Wu W.L."/>
            <person name="Chen Y.Y."/>
            <person name="Lin Y.F."/>
            <person name="Hsu J.L."/>
            <person name="Li C.Y."/>
            <person name="Wang Z.W."/>
            <person name="Zhao X."/>
            <person name="Zhong W.Y."/>
            <person name="Ma X.K."/>
            <person name="Ma L."/>
            <person name="Huang J."/>
            <person name="Chen G.Z."/>
            <person name="Huang M.Z."/>
            <person name="Huang L."/>
            <person name="Peng D.H."/>
            <person name="Luo Y.B."/>
            <person name="Zou S.Q."/>
            <person name="Chen S.P."/>
            <person name="Lan S."/>
            <person name="Tsai W.C."/>
            <person name="Van de Peer Y."/>
            <person name="Liu Z.J."/>
        </authorList>
    </citation>
    <scope>NUCLEOTIDE SEQUENCE [LARGE SCALE GENOMIC DNA]</scope>
    <source>
        <tissue evidence="2">Leaf</tissue>
    </source>
</reference>
<keyword evidence="3" id="KW-1185">Reference proteome</keyword>
<sequence>MTTAFEYLAKSGGLETEKDYPYTGTDRGGCKFRKDKIAASVSNYSAVSVDEDQIAANLVKHGPPAGQHVYMLRVHVSRAYSLNRTLLVIIYGSRRDRGCIHSSGSPLS</sequence>
<dbReference type="InterPro" id="IPR038765">
    <property type="entry name" value="Papain-like_cys_pep_sf"/>
</dbReference>
<dbReference type="Pfam" id="PF00112">
    <property type="entry name" value="Peptidase_C1"/>
    <property type="match status" value="1"/>
</dbReference>
<dbReference type="Gene3D" id="3.90.70.10">
    <property type="entry name" value="Cysteine proteinases"/>
    <property type="match status" value="1"/>
</dbReference>
<evidence type="ECO:0000259" key="1">
    <source>
        <dbReference type="Pfam" id="PF00112"/>
    </source>
</evidence>
<dbReference type="GO" id="GO:0006508">
    <property type="term" value="P:proteolysis"/>
    <property type="evidence" value="ECO:0007669"/>
    <property type="project" value="InterPro"/>
</dbReference>
<gene>
    <name evidence="2" type="primary">CCP1</name>
    <name evidence="2" type="ORF">KSP39_PZI006739</name>
</gene>
<dbReference type="Proteomes" id="UP001418222">
    <property type="component" value="Unassembled WGS sequence"/>
</dbReference>
<proteinExistence type="predicted"/>
<organism evidence="2 3">
    <name type="scientific">Platanthera zijinensis</name>
    <dbReference type="NCBI Taxonomy" id="2320716"/>
    <lineage>
        <taxon>Eukaryota</taxon>
        <taxon>Viridiplantae</taxon>
        <taxon>Streptophyta</taxon>
        <taxon>Embryophyta</taxon>
        <taxon>Tracheophyta</taxon>
        <taxon>Spermatophyta</taxon>
        <taxon>Magnoliopsida</taxon>
        <taxon>Liliopsida</taxon>
        <taxon>Asparagales</taxon>
        <taxon>Orchidaceae</taxon>
        <taxon>Orchidoideae</taxon>
        <taxon>Orchideae</taxon>
        <taxon>Orchidinae</taxon>
        <taxon>Platanthera</taxon>
    </lineage>
</organism>
<evidence type="ECO:0000313" key="3">
    <source>
        <dbReference type="Proteomes" id="UP001418222"/>
    </source>
</evidence>
<name>A0AAP0BR07_9ASPA</name>
<dbReference type="AlphaFoldDB" id="A0AAP0BR07"/>
<dbReference type="EMBL" id="JBBWWQ010000005">
    <property type="protein sequence ID" value="KAK8947226.1"/>
    <property type="molecule type" value="Genomic_DNA"/>
</dbReference>
<protein>
    <submittedName>
        <fullName evidence="2">Cysteine proteinase 1</fullName>
    </submittedName>
</protein>
<dbReference type="SUPFAM" id="SSF54001">
    <property type="entry name" value="Cysteine proteinases"/>
    <property type="match status" value="1"/>
</dbReference>
<accession>A0AAP0BR07</accession>
<dbReference type="InterPro" id="IPR000668">
    <property type="entry name" value="Peptidase_C1A_C"/>
</dbReference>
<evidence type="ECO:0000313" key="2">
    <source>
        <dbReference type="EMBL" id="KAK8947226.1"/>
    </source>
</evidence>